<dbReference type="RefSeq" id="WP_244256841.1">
    <property type="nucleotide sequence ID" value="NZ_RJVJ01000001.1"/>
</dbReference>
<accession>A0A8G1XE72</accession>
<dbReference type="AlphaFoldDB" id="A0A8G1XE72"/>
<gene>
    <name evidence="2" type="ORF">EDD39_4093</name>
</gene>
<protein>
    <recommendedName>
        <fullName evidence="4">Polymerase nucleotidyl transferase domain-containing protein</fullName>
    </recommendedName>
</protein>
<name>A0A8G1XE72_9ACTN</name>
<feature type="compositionally biased region" description="Low complexity" evidence="1">
    <location>
        <begin position="334"/>
        <end position="364"/>
    </location>
</feature>
<dbReference type="InterPro" id="IPR043519">
    <property type="entry name" value="NT_sf"/>
</dbReference>
<dbReference type="Proteomes" id="UP000267408">
    <property type="component" value="Unassembled WGS sequence"/>
</dbReference>
<evidence type="ECO:0000313" key="2">
    <source>
        <dbReference type="EMBL" id="ROR45843.1"/>
    </source>
</evidence>
<proteinExistence type="predicted"/>
<evidence type="ECO:0000256" key="1">
    <source>
        <dbReference type="SAM" id="MobiDB-lite"/>
    </source>
</evidence>
<evidence type="ECO:0008006" key="4">
    <source>
        <dbReference type="Google" id="ProtNLM"/>
    </source>
</evidence>
<feature type="region of interest" description="Disordered" evidence="1">
    <location>
        <begin position="330"/>
        <end position="397"/>
    </location>
</feature>
<feature type="compositionally biased region" description="Low complexity" evidence="1">
    <location>
        <begin position="384"/>
        <end position="397"/>
    </location>
</feature>
<reference evidence="2 3" key="1">
    <citation type="submission" date="2018-11" db="EMBL/GenBank/DDBJ databases">
        <title>Sequencing the genomes of 1000 actinobacteria strains.</title>
        <authorList>
            <person name="Klenk H.-P."/>
        </authorList>
    </citation>
    <scope>NUCLEOTIDE SEQUENCE [LARGE SCALE GENOMIC DNA]</scope>
    <source>
        <strain evidence="2 3">DSM 44780</strain>
    </source>
</reference>
<evidence type="ECO:0000313" key="3">
    <source>
        <dbReference type="Proteomes" id="UP000267408"/>
    </source>
</evidence>
<dbReference type="SUPFAM" id="SSF81301">
    <property type="entry name" value="Nucleotidyltransferase"/>
    <property type="match status" value="1"/>
</dbReference>
<organism evidence="2 3">
    <name type="scientific">Kitasatospora cineracea</name>
    <dbReference type="NCBI Taxonomy" id="88074"/>
    <lineage>
        <taxon>Bacteria</taxon>
        <taxon>Bacillati</taxon>
        <taxon>Actinomycetota</taxon>
        <taxon>Actinomycetes</taxon>
        <taxon>Kitasatosporales</taxon>
        <taxon>Streptomycetaceae</taxon>
        <taxon>Kitasatospora</taxon>
    </lineage>
</organism>
<dbReference type="EMBL" id="RJVJ01000001">
    <property type="protein sequence ID" value="ROR45843.1"/>
    <property type="molecule type" value="Genomic_DNA"/>
</dbReference>
<sequence length="397" mass="42499">MDHHGVVFKVIGDSHPGSHYLGYVKYHPDEKGDRRLFGRTYRQNSVVSKSFGILAGRPECYVYSDALGCVITGIPREDVAVHYPCRQALAAIHEEPGAVADNPIGKDLLAITEWITANDAQGLIGVTGSFLVGCFNERSDIDLVCYGPEGYRAARELFRQTDLIRPYEGDDLTRLYVRRAKYLAGCSFDALIEQERRKLQGLTAGTGAHVNCEPVRSDRDRTFAGISAKEIGEISLLAEITDHAEGLTTPAVYGIEVRTVLGSTIDEAHAFARRITHLRSYLGAYTGAFRSGDTVHLAGKLVHTQGGGHSGFGVELTPWSASGSYLASLTGWAPPTRTGTGTPPRQEDPCGTSSSTGPSRTGSSPSPPTPARPSASASPPPSTPSSTCRPRPTCGTP</sequence>
<comment type="caution">
    <text evidence="2">The sequence shown here is derived from an EMBL/GenBank/DDBJ whole genome shotgun (WGS) entry which is preliminary data.</text>
</comment>